<dbReference type="RefSeq" id="XP_040772423.1">
    <property type="nucleotide sequence ID" value="XM_040920852.1"/>
</dbReference>
<gene>
    <name evidence="2" type="ORF">M406DRAFT_333505</name>
</gene>
<organism evidence="2 3">
    <name type="scientific">Cryphonectria parasitica (strain ATCC 38755 / EP155)</name>
    <dbReference type="NCBI Taxonomy" id="660469"/>
    <lineage>
        <taxon>Eukaryota</taxon>
        <taxon>Fungi</taxon>
        <taxon>Dikarya</taxon>
        <taxon>Ascomycota</taxon>
        <taxon>Pezizomycotina</taxon>
        <taxon>Sordariomycetes</taxon>
        <taxon>Sordariomycetidae</taxon>
        <taxon>Diaporthales</taxon>
        <taxon>Cryphonectriaceae</taxon>
        <taxon>Cryphonectria-Endothia species complex</taxon>
        <taxon>Cryphonectria</taxon>
    </lineage>
</organism>
<dbReference type="AlphaFoldDB" id="A0A9P4XUW7"/>
<dbReference type="Proteomes" id="UP000803844">
    <property type="component" value="Unassembled WGS sequence"/>
</dbReference>
<dbReference type="GeneID" id="63837981"/>
<evidence type="ECO:0000313" key="2">
    <source>
        <dbReference type="EMBL" id="KAF3761444.1"/>
    </source>
</evidence>
<dbReference type="EMBL" id="MU032351">
    <property type="protein sequence ID" value="KAF3761444.1"/>
    <property type="molecule type" value="Genomic_DNA"/>
</dbReference>
<sequence length="469" mass="51404">MSLLLIFPSGRLKVHQCLMSACPRAYAGRLTTSKARADISPVVVNILSSSSSSSSSSFFTQRRFHGGSRERKAQRRGKLSRPGREQIRAKRAQLARERRDAAAVAVLSPPPDNRFIPAVLNPQDGRVRIWDEAARQREAVLAARARRRARVAEAEARFAGLGWGDRIVVVDLYNFVGSKPSVQDLHGILSSARKGRAVKIGVQDADKEDSKDGGIVGLWRLMQGRGGGGRRRRRRRKEMRKLGDLTTRVIKRLGHLAAVRGCEVLVMVEGEARNMEAPRGVGLIRARPVAGKDVGDDAIVEYVEGLLLEGGGGGGGGGVVPYRLVLVTADVALRERVALEVIKRAPEWLWRELDELGGELDDGALMFSGVEKKNGEGVGRAESRAIDAGTPVVRGGRERDGVSWALGVWANLRQLFPASYFATFITRVLRGPWGWATRGYLGAQDGRPQATVTKAWSHKKRHQAHKKHQ</sequence>
<keyword evidence="3" id="KW-1185">Reference proteome</keyword>
<protein>
    <submittedName>
        <fullName evidence="2">Uncharacterized protein</fullName>
    </submittedName>
</protein>
<proteinExistence type="predicted"/>
<feature type="region of interest" description="Disordered" evidence="1">
    <location>
        <begin position="49"/>
        <end position="87"/>
    </location>
</feature>
<comment type="caution">
    <text evidence="2">The sequence shown here is derived from an EMBL/GenBank/DDBJ whole genome shotgun (WGS) entry which is preliminary data.</text>
</comment>
<name>A0A9P4XUW7_CRYP1</name>
<reference evidence="2" key="1">
    <citation type="journal article" date="2020" name="Phytopathology">
        <title>Genome sequence of the chestnut blight fungus Cryphonectria parasitica EP155: A fundamental resource for an archetypical invasive plant pathogen.</title>
        <authorList>
            <person name="Crouch J.A."/>
            <person name="Dawe A."/>
            <person name="Aerts A."/>
            <person name="Barry K."/>
            <person name="Churchill A.C.L."/>
            <person name="Grimwood J."/>
            <person name="Hillman B."/>
            <person name="Milgroom M.G."/>
            <person name="Pangilinan J."/>
            <person name="Smith M."/>
            <person name="Salamov A."/>
            <person name="Schmutz J."/>
            <person name="Yadav J."/>
            <person name="Grigoriev I.V."/>
            <person name="Nuss D."/>
        </authorList>
    </citation>
    <scope>NUCLEOTIDE SEQUENCE</scope>
    <source>
        <strain evidence="2">EP155</strain>
    </source>
</reference>
<evidence type="ECO:0000313" key="3">
    <source>
        <dbReference type="Proteomes" id="UP000803844"/>
    </source>
</evidence>
<accession>A0A9P4XUW7</accession>
<evidence type="ECO:0000256" key="1">
    <source>
        <dbReference type="SAM" id="MobiDB-lite"/>
    </source>
</evidence>
<feature type="compositionally biased region" description="Basic residues" evidence="1">
    <location>
        <begin position="62"/>
        <end position="81"/>
    </location>
</feature>